<dbReference type="Proteomes" id="UP001154312">
    <property type="component" value="Unassembled WGS sequence"/>
</dbReference>
<dbReference type="CDD" id="cd10152">
    <property type="entry name" value="SaCsoR-like_DUF156"/>
    <property type="match status" value="1"/>
</dbReference>
<accession>A0A9X4H4S1</accession>
<reference evidence="1" key="1">
    <citation type="submission" date="2022-02" db="EMBL/GenBank/DDBJ databases">
        <authorList>
            <person name="Leng L."/>
        </authorList>
    </citation>
    <scope>NUCLEOTIDE SEQUENCE</scope>
    <source>
        <strain evidence="1">JI</strain>
    </source>
</reference>
<dbReference type="AlphaFoldDB" id="A0A9X4H4S1"/>
<dbReference type="GO" id="GO:0045892">
    <property type="term" value="P:negative regulation of DNA-templated transcription"/>
    <property type="evidence" value="ECO:0007669"/>
    <property type="project" value="UniProtKB-ARBA"/>
</dbReference>
<gene>
    <name evidence="1" type="ORF">L7E55_16920</name>
</gene>
<name>A0A9X4H4S1_9FIRM</name>
<comment type="caution">
    <text evidence="1">The sequence shown here is derived from an EMBL/GenBank/DDBJ whole genome shotgun (WGS) entry which is preliminary data.</text>
</comment>
<proteinExistence type="predicted"/>
<dbReference type="Gene3D" id="1.20.58.1000">
    <property type="entry name" value="Metal-sensitive repressor, helix protomer"/>
    <property type="match status" value="1"/>
</dbReference>
<dbReference type="GO" id="GO:0046872">
    <property type="term" value="F:metal ion binding"/>
    <property type="evidence" value="ECO:0007669"/>
    <property type="project" value="InterPro"/>
</dbReference>
<protein>
    <submittedName>
        <fullName evidence="1">Metal-sensitive transcriptional regulator</fullName>
    </submittedName>
</protein>
<dbReference type="InterPro" id="IPR003735">
    <property type="entry name" value="Metal_Tscrpt_repr"/>
</dbReference>
<dbReference type="EMBL" id="JAKOAV010000057">
    <property type="protein sequence ID" value="MDF9410006.1"/>
    <property type="molecule type" value="Genomic_DNA"/>
</dbReference>
<dbReference type="PANTHER" id="PTHR33677:SF3">
    <property type="entry name" value="COPPER-SENSING TRANSCRIPTIONAL REPRESSOR RICR"/>
    <property type="match status" value="1"/>
</dbReference>
<organism evidence="1 2">
    <name type="scientific">Pelotomaculum isophthalicicum JI</name>
    <dbReference type="NCBI Taxonomy" id="947010"/>
    <lineage>
        <taxon>Bacteria</taxon>
        <taxon>Bacillati</taxon>
        <taxon>Bacillota</taxon>
        <taxon>Clostridia</taxon>
        <taxon>Eubacteriales</taxon>
        <taxon>Desulfotomaculaceae</taxon>
        <taxon>Pelotomaculum</taxon>
    </lineage>
</organism>
<dbReference type="PANTHER" id="PTHR33677">
    <property type="entry name" value="TRANSCRIPTIONAL REPRESSOR FRMR-RELATED"/>
    <property type="match status" value="1"/>
</dbReference>
<evidence type="ECO:0000313" key="2">
    <source>
        <dbReference type="Proteomes" id="UP001154312"/>
    </source>
</evidence>
<dbReference type="InterPro" id="IPR038390">
    <property type="entry name" value="Metal_Tscrpt_repr_sf"/>
</dbReference>
<keyword evidence="2" id="KW-1185">Reference proteome</keyword>
<sequence length="92" mass="10756">MRSWRDEKTVQELTNRLNRIEGQIRGIKRMIEEGVYCDDILNQISSAQSALNGVAKLLLEKHMRFCIKEQIIAGDDKVIDELMNTIFRMMNK</sequence>
<dbReference type="Pfam" id="PF02583">
    <property type="entry name" value="Trns_repr_metal"/>
    <property type="match status" value="1"/>
</dbReference>
<evidence type="ECO:0000313" key="1">
    <source>
        <dbReference type="EMBL" id="MDF9410006.1"/>
    </source>
</evidence>
<dbReference type="GO" id="GO:0003677">
    <property type="term" value="F:DNA binding"/>
    <property type="evidence" value="ECO:0007669"/>
    <property type="project" value="InterPro"/>
</dbReference>